<evidence type="ECO:0000313" key="2">
    <source>
        <dbReference type="Proteomes" id="UP001165064"/>
    </source>
</evidence>
<comment type="caution">
    <text evidence="1">The sequence shown here is derived from an EMBL/GenBank/DDBJ whole genome shotgun (WGS) entry which is preliminary data.</text>
</comment>
<dbReference type="EMBL" id="BSXS01005296">
    <property type="protein sequence ID" value="GME84154.1"/>
    <property type="molecule type" value="Genomic_DNA"/>
</dbReference>
<protein>
    <submittedName>
        <fullName evidence="1">Unnamed protein product</fullName>
    </submittedName>
</protein>
<sequence>MNFSVSDVSASSDSLDFSFLENLNGDDAISGSLSPFPTKTFEDFDTGLDSISDTVVIEDYLSINEESNTDQSPSLLDSLLAVVDPLINANISEKDVSSLGTPTSSPDYFLAVKDFFENDISEDFLSQFSSDFIESPTTVSDEQNALSFSPMINNFLEEKILNQLDVPDLVGDSSSPENNSNDVHEALFGCSCEEHKASDSHHQVENIDISIQKKGIYIPENVMTPSVPAPMLKDYRILNNVSLDQVLDSSRGIPDDRGMYESADPADTLTPYSPRVYRYLKCYDEFRKSTGRVVERQGLCPYCPMEVIHNEHTSFFDLNPSEYSLHLSLCHGVFTTGDFIRQPIVHKMGLEFKAIGEPRSVECIECPYDNCKKVFKVNSKQPGAKKLGAYIRHARKCHMIREKKKRF</sequence>
<reference evidence="1" key="1">
    <citation type="submission" date="2023-04" db="EMBL/GenBank/DDBJ databases">
        <title>Ambrosiozyma monospora NBRC 10751.</title>
        <authorList>
            <person name="Ichikawa N."/>
            <person name="Sato H."/>
            <person name="Tonouchi N."/>
        </authorList>
    </citation>
    <scope>NUCLEOTIDE SEQUENCE</scope>
    <source>
        <strain evidence="1">NBRC 10751</strain>
    </source>
</reference>
<organism evidence="1 2">
    <name type="scientific">Ambrosiozyma monospora</name>
    <name type="common">Yeast</name>
    <name type="synonym">Endomycopsis monosporus</name>
    <dbReference type="NCBI Taxonomy" id="43982"/>
    <lineage>
        <taxon>Eukaryota</taxon>
        <taxon>Fungi</taxon>
        <taxon>Dikarya</taxon>
        <taxon>Ascomycota</taxon>
        <taxon>Saccharomycotina</taxon>
        <taxon>Pichiomycetes</taxon>
        <taxon>Pichiales</taxon>
        <taxon>Pichiaceae</taxon>
        <taxon>Ambrosiozyma</taxon>
    </lineage>
</organism>
<evidence type="ECO:0000313" key="1">
    <source>
        <dbReference type="EMBL" id="GME84154.1"/>
    </source>
</evidence>
<accession>A0ACB5T9Z7</accession>
<keyword evidence="2" id="KW-1185">Reference proteome</keyword>
<proteinExistence type="predicted"/>
<name>A0ACB5T9Z7_AMBMO</name>
<gene>
    <name evidence="1" type="ORF">Amon02_000664400</name>
</gene>
<dbReference type="Proteomes" id="UP001165064">
    <property type="component" value="Unassembled WGS sequence"/>
</dbReference>